<dbReference type="AlphaFoldDB" id="A0A7S1M7M8"/>
<dbReference type="SUPFAM" id="SSF54236">
    <property type="entry name" value="Ubiquitin-like"/>
    <property type="match status" value="1"/>
</dbReference>
<reference evidence="10" key="1">
    <citation type="submission" date="2021-01" db="EMBL/GenBank/DDBJ databases">
        <authorList>
            <person name="Corre E."/>
            <person name="Pelletier E."/>
            <person name="Niang G."/>
            <person name="Scheremetjew M."/>
            <person name="Finn R."/>
            <person name="Kale V."/>
            <person name="Holt S."/>
            <person name="Cochrane G."/>
            <person name="Meng A."/>
            <person name="Brown T."/>
            <person name="Cohen L."/>
        </authorList>
    </citation>
    <scope>NUCLEOTIDE SEQUENCE</scope>
    <source>
        <strain evidence="10">CCAP 1951/1</strain>
    </source>
</reference>
<dbReference type="GO" id="GO:0061136">
    <property type="term" value="P:regulation of proteasomal protein catabolic process"/>
    <property type="evidence" value="ECO:0007669"/>
    <property type="project" value="TreeGrafter"/>
</dbReference>
<gene>
    <name evidence="10" type="ORF">NDES1114_LOCUS18850</name>
</gene>
<accession>A0A7S1M7M8</accession>
<evidence type="ECO:0000256" key="4">
    <source>
        <dbReference type="ARBA" id="ARBA00022786"/>
    </source>
</evidence>
<dbReference type="PROSITE" id="PS50053">
    <property type="entry name" value="UBIQUITIN_2"/>
    <property type="match status" value="1"/>
</dbReference>
<feature type="domain" description="USP" evidence="9">
    <location>
        <begin position="104"/>
        <end position="409"/>
    </location>
</feature>
<dbReference type="InterPro" id="IPR000626">
    <property type="entry name" value="Ubiquitin-like_dom"/>
</dbReference>
<proteinExistence type="predicted"/>
<evidence type="ECO:0000313" key="10">
    <source>
        <dbReference type="EMBL" id="CAD9123961.1"/>
    </source>
</evidence>
<dbReference type="PROSITE" id="PS00972">
    <property type="entry name" value="USP_1"/>
    <property type="match status" value="1"/>
</dbReference>
<evidence type="ECO:0000256" key="6">
    <source>
        <dbReference type="ARBA" id="ARBA00022807"/>
    </source>
</evidence>
<dbReference type="GO" id="GO:0070628">
    <property type="term" value="F:proteasome binding"/>
    <property type="evidence" value="ECO:0007669"/>
    <property type="project" value="TreeGrafter"/>
</dbReference>
<dbReference type="GO" id="GO:0004843">
    <property type="term" value="F:cysteine-type deubiquitinase activity"/>
    <property type="evidence" value="ECO:0007669"/>
    <property type="project" value="UniProtKB-EC"/>
</dbReference>
<feature type="domain" description="Ubiquitin-like" evidence="8">
    <location>
        <begin position="1"/>
        <end position="77"/>
    </location>
</feature>
<dbReference type="PROSITE" id="PS50235">
    <property type="entry name" value="USP_3"/>
    <property type="match status" value="1"/>
</dbReference>
<evidence type="ECO:0000256" key="7">
    <source>
        <dbReference type="SAM" id="MobiDB-lite"/>
    </source>
</evidence>
<dbReference type="Gene3D" id="3.90.70.10">
    <property type="entry name" value="Cysteine proteinases"/>
    <property type="match status" value="1"/>
</dbReference>
<evidence type="ECO:0000256" key="2">
    <source>
        <dbReference type="ARBA" id="ARBA00012759"/>
    </source>
</evidence>
<dbReference type="Pfam" id="PF00240">
    <property type="entry name" value="ubiquitin"/>
    <property type="match status" value="1"/>
</dbReference>
<name>A0A7S1M7M8_NEODS</name>
<dbReference type="GO" id="GO:0043161">
    <property type="term" value="P:proteasome-mediated ubiquitin-dependent protein catabolic process"/>
    <property type="evidence" value="ECO:0007669"/>
    <property type="project" value="InterPro"/>
</dbReference>
<dbReference type="SMART" id="SM00213">
    <property type="entry name" value="UBQ"/>
    <property type="match status" value="1"/>
</dbReference>
<evidence type="ECO:0000259" key="8">
    <source>
        <dbReference type="PROSITE" id="PS50053"/>
    </source>
</evidence>
<dbReference type="CDD" id="cd16104">
    <property type="entry name" value="Ubl_USP14_like"/>
    <property type="match status" value="1"/>
</dbReference>
<dbReference type="InterPro" id="IPR029071">
    <property type="entry name" value="Ubiquitin-like_domsf"/>
</dbReference>
<keyword evidence="6" id="KW-0788">Thiol protease</keyword>
<sequence length="428" mass="46821">MLNIRVKWGKEAFEVPVDLSAPGASLKASLEKLTGVPASRQKIMGVKGGSLRDDVLLSEVGLSESKPLMLIGTAETAPSKPTEVLQFAEDSTAQGHQETEVMSNGLVNLGNTCYFNSVLQVLRVVPELRKRLESSPAGLAKAMSALYKQLDSTRDKVSPTHAWAALMAQNPQFAQTTDRGFPMQHDAQEALSTVFSAVNELECEDPLFRGETVNGANQQEPFTMLRCMIAQDVQILEAGIERGLGTGAEGRKLSSLPQYLMVHMARFAWRQDTNENAKVLRPVSFPQVLDVFSLCTADLQRQLEPARTSLKQQRESEGRIKKVGAPDTDPESAPKRSPDPVSGWYELAGVVSHKSRTLDSGHYIAWAKKAGRWLVFDDDKVAQVSEEDVSRLRGVGEAHIALVLLYRCRDPITGRAAVVDERVALSGA</sequence>
<dbReference type="GO" id="GO:0016579">
    <property type="term" value="P:protein deubiquitination"/>
    <property type="evidence" value="ECO:0007669"/>
    <property type="project" value="InterPro"/>
</dbReference>
<dbReference type="InterPro" id="IPR018200">
    <property type="entry name" value="USP_CS"/>
</dbReference>
<dbReference type="Pfam" id="PF00443">
    <property type="entry name" value="UCH"/>
    <property type="match status" value="1"/>
</dbReference>
<dbReference type="SUPFAM" id="SSF54001">
    <property type="entry name" value="Cysteine proteinases"/>
    <property type="match status" value="1"/>
</dbReference>
<evidence type="ECO:0000259" key="9">
    <source>
        <dbReference type="PROSITE" id="PS50235"/>
    </source>
</evidence>
<evidence type="ECO:0000256" key="5">
    <source>
        <dbReference type="ARBA" id="ARBA00022801"/>
    </source>
</evidence>
<dbReference type="Gene3D" id="3.10.20.90">
    <property type="entry name" value="Phosphatidylinositol 3-kinase Catalytic Subunit, Chain A, domain 1"/>
    <property type="match status" value="1"/>
</dbReference>
<evidence type="ECO:0000256" key="3">
    <source>
        <dbReference type="ARBA" id="ARBA00022670"/>
    </source>
</evidence>
<dbReference type="EMBL" id="HBGF01028465">
    <property type="protein sequence ID" value="CAD9123961.1"/>
    <property type="molecule type" value="Transcribed_RNA"/>
</dbReference>
<organism evidence="10">
    <name type="scientific">Neobodo designis</name>
    <name type="common">Flagellated protozoan</name>
    <name type="synonym">Bodo designis</name>
    <dbReference type="NCBI Taxonomy" id="312471"/>
    <lineage>
        <taxon>Eukaryota</taxon>
        <taxon>Discoba</taxon>
        <taxon>Euglenozoa</taxon>
        <taxon>Kinetoplastea</taxon>
        <taxon>Metakinetoplastina</taxon>
        <taxon>Neobodonida</taxon>
        <taxon>Neobodo</taxon>
    </lineage>
</organism>
<protein>
    <recommendedName>
        <fullName evidence="2">ubiquitinyl hydrolase 1</fullName>
        <ecNumber evidence="2">3.4.19.12</ecNumber>
    </recommendedName>
</protein>
<keyword evidence="5" id="KW-0378">Hydrolase</keyword>
<dbReference type="InterPro" id="IPR001394">
    <property type="entry name" value="Peptidase_C19_UCH"/>
</dbReference>
<dbReference type="InterPro" id="IPR028889">
    <property type="entry name" value="USP"/>
</dbReference>
<dbReference type="PANTHER" id="PTHR43982:SF1">
    <property type="entry name" value="UBIQUITIN CARBOXYL-TERMINAL HYDROLASE 14"/>
    <property type="match status" value="1"/>
</dbReference>
<evidence type="ECO:0000256" key="1">
    <source>
        <dbReference type="ARBA" id="ARBA00000707"/>
    </source>
</evidence>
<dbReference type="EC" id="3.4.19.12" evidence="2"/>
<feature type="region of interest" description="Disordered" evidence="7">
    <location>
        <begin position="306"/>
        <end position="340"/>
    </location>
</feature>
<keyword evidence="4" id="KW-0833">Ubl conjugation pathway</keyword>
<keyword evidence="3" id="KW-0645">Protease</keyword>
<dbReference type="PANTHER" id="PTHR43982">
    <property type="entry name" value="UBIQUITIN CARBOXYL-TERMINAL HYDROLASE"/>
    <property type="match status" value="1"/>
</dbReference>
<dbReference type="InterPro" id="IPR044635">
    <property type="entry name" value="UBP14-like"/>
</dbReference>
<comment type="catalytic activity">
    <reaction evidence="1">
        <text>Thiol-dependent hydrolysis of ester, thioester, amide, peptide and isopeptide bonds formed by the C-terminal Gly of ubiquitin (a 76-residue protein attached to proteins as an intracellular targeting signal).</text>
        <dbReference type="EC" id="3.4.19.12"/>
    </reaction>
</comment>
<dbReference type="InterPro" id="IPR038765">
    <property type="entry name" value="Papain-like_cys_pep_sf"/>
</dbReference>